<dbReference type="PANTHER" id="PTHR35841:SF1">
    <property type="entry name" value="PHOSPHONATES-BINDING PERIPLASMIC PROTEIN"/>
    <property type="match status" value="1"/>
</dbReference>
<accession>A0A0W1RCD0</accession>
<dbReference type="NCBIfam" id="TIGR01409">
    <property type="entry name" value="TAT_signal_seq"/>
    <property type="match status" value="1"/>
</dbReference>
<gene>
    <name evidence="2" type="ORF">AUR64_05840</name>
</gene>
<feature type="region of interest" description="Disordered" evidence="1">
    <location>
        <begin position="24"/>
        <end position="68"/>
    </location>
</feature>
<evidence type="ECO:0000313" key="3">
    <source>
        <dbReference type="Proteomes" id="UP000054387"/>
    </source>
</evidence>
<dbReference type="Proteomes" id="UP000054387">
    <property type="component" value="Unassembled WGS sequence"/>
</dbReference>
<sequence>MSDKFGWASNRRTFLKATGAAGIAGLAGCTDGGSEDTGGDTGDNASGGDTGGNETGGDSESTGTTTGDAEESVVRFLLNPAEADVAIIDQYQPMFEYLESEVSVSIDPTRAASYTATLQALRNDQGEIADTSPSAAIAGKDVVDVVGIRVAYGAAQYFSLITTTPDSGISQLSDLQGETVAMGDVLSVSGTLVPLTMLQDAGLDVGNAPDGQAGDFNAEYSDHTTAREQMINRGDVAAASTGAFSTAAHVPKAQFDEMSQDFVDISAEYDNAGSADPTLELLSVSDPLPRAPLVSRSNWEDPVREDIEQAILNATEDDLSHDEGYDGEPLWFTGVQEGTIDDYQPIQKVLDELGLEFEDLS</sequence>
<reference evidence="2 3" key="1">
    <citation type="submission" date="2015-12" db="EMBL/GenBank/DDBJ databases">
        <title>Haloprofundus marisrubri gen. nov., sp. nov., an extremely halophilic archaeon isolated from the Discovery deep brine-seawater interface in the Red Sea.</title>
        <authorList>
            <person name="Zhang G."/>
            <person name="Stingl U."/>
            <person name="Rashid M."/>
        </authorList>
    </citation>
    <scope>NUCLEOTIDE SEQUENCE [LARGE SCALE GENOMIC DNA]</scope>
    <source>
        <strain evidence="2 3">SB9</strain>
    </source>
</reference>
<evidence type="ECO:0000256" key="1">
    <source>
        <dbReference type="SAM" id="MobiDB-lite"/>
    </source>
</evidence>
<feature type="compositionally biased region" description="Low complexity" evidence="1">
    <location>
        <begin position="56"/>
        <end position="67"/>
    </location>
</feature>
<proteinExistence type="predicted"/>
<dbReference type="RefSeq" id="WP_058580840.1">
    <property type="nucleotide sequence ID" value="NZ_LOPU01000016.1"/>
</dbReference>
<keyword evidence="3" id="KW-1185">Reference proteome</keyword>
<dbReference type="AlphaFoldDB" id="A0A0W1RCD0"/>
<dbReference type="Pfam" id="PF12974">
    <property type="entry name" value="Phosphonate-bd"/>
    <property type="match status" value="1"/>
</dbReference>
<dbReference type="PROSITE" id="PS51257">
    <property type="entry name" value="PROKAR_LIPOPROTEIN"/>
    <property type="match status" value="1"/>
</dbReference>
<dbReference type="OrthoDB" id="146127at2157"/>
<protein>
    <submittedName>
        <fullName evidence="2">Phosphate-binding protein</fullName>
    </submittedName>
</protein>
<dbReference type="EMBL" id="LOPU01000016">
    <property type="protein sequence ID" value="KTG11041.1"/>
    <property type="molecule type" value="Genomic_DNA"/>
</dbReference>
<comment type="caution">
    <text evidence="2">The sequence shown here is derived from an EMBL/GenBank/DDBJ whole genome shotgun (WGS) entry which is preliminary data.</text>
</comment>
<dbReference type="Gene3D" id="3.40.190.10">
    <property type="entry name" value="Periplasmic binding protein-like II"/>
    <property type="match status" value="2"/>
</dbReference>
<name>A0A0W1RCD0_9EURY</name>
<dbReference type="InterPro" id="IPR019546">
    <property type="entry name" value="TAT_signal_bac_arc"/>
</dbReference>
<organism evidence="2 3">
    <name type="scientific">Haloprofundus marisrubri</name>
    <dbReference type="NCBI Taxonomy" id="1514971"/>
    <lineage>
        <taxon>Archaea</taxon>
        <taxon>Methanobacteriati</taxon>
        <taxon>Methanobacteriota</taxon>
        <taxon>Stenosarchaea group</taxon>
        <taxon>Halobacteria</taxon>
        <taxon>Halobacteriales</taxon>
        <taxon>Haloferacaceae</taxon>
        <taxon>Haloprofundus</taxon>
    </lineage>
</organism>
<dbReference type="InterPro" id="IPR006311">
    <property type="entry name" value="TAT_signal"/>
</dbReference>
<dbReference type="SUPFAM" id="SSF53850">
    <property type="entry name" value="Periplasmic binding protein-like II"/>
    <property type="match status" value="1"/>
</dbReference>
<dbReference type="STRING" id="1514971.AUR64_05840"/>
<dbReference type="PANTHER" id="PTHR35841">
    <property type="entry name" value="PHOSPHONATES-BINDING PERIPLASMIC PROTEIN"/>
    <property type="match status" value="1"/>
</dbReference>
<dbReference type="PROSITE" id="PS51318">
    <property type="entry name" value="TAT"/>
    <property type="match status" value="1"/>
</dbReference>
<evidence type="ECO:0000313" key="2">
    <source>
        <dbReference type="EMBL" id="KTG11041.1"/>
    </source>
</evidence>